<dbReference type="InterPro" id="IPR003593">
    <property type="entry name" value="AAA+_ATPase"/>
</dbReference>
<dbReference type="SMART" id="SM00382">
    <property type="entry name" value="AAA"/>
    <property type="match status" value="1"/>
</dbReference>
<accession>A0A3B0V4B0</accession>
<evidence type="ECO:0000256" key="1">
    <source>
        <dbReference type="ARBA" id="ARBA00005417"/>
    </source>
</evidence>
<protein>
    <submittedName>
        <fullName evidence="6">Efflux ABC transporter, ATP-binding protein</fullName>
    </submittedName>
</protein>
<dbReference type="InterPro" id="IPR050763">
    <property type="entry name" value="ABC_transporter_ATP-binding"/>
</dbReference>
<dbReference type="GO" id="GO:0016887">
    <property type="term" value="F:ATP hydrolysis activity"/>
    <property type="evidence" value="ECO:0007669"/>
    <property type="project" value="InterPro"/>
</dbReference>
<dbReference type="AlphaFoldDB" id="A0A3B0V4B0"/>
<dbReference type="InterPro" id="IPR027417">
    <property type="entry name" value="P-loop_NTPase"/>
</dbReference>
<evidence type="ECO:0000313" key="6">
    <source>
        <dbReference type="EMBL" id="VAW35233.1"/>
    </source>
</evidence>
<comment type="similarity">
    <text evidence="1">Belongs to the ABC transporter superfamily.</text>
</comment>
<dbReference type="InterPro" id="IPR003439">
    <property type="entry name" value="ABC_transporter-like_ATP-bd"/>
</dbReference>
<feature type="domain" description="ABC transporter" evidence="5">
    <location>
        <begin position="8"/>
        <end position="238"/>
    </location>
</feature>
<dbReference type="EMBL" id="UOEX01000119">
    <property type="protein sequence ID" value="VAW35233.1"/>
    <property type="molecule type" value="Genomic_DNA"/>
</dbReference>
<dbReference type="GO" id="GO:0005524">
    <property type="term" value="F:ATP binding"/>
    <property type="evidence" value="ECO:0007669"/>
    <property type="project" value="UniProtKB-KW"/>
</dbReference>
<evidence type="ECO:0000259" key="5">
    <source>
        <dbReference type="PROSITE" id="PS50893"/>
    </source>
</evidence>
<dbReference type="InterPro" id="IPR017871">
    <property type="entry name" value="ABC_transporter-like_CS"/>
</dbReference>
<keyword evidence="3" id="KW-0547">Nucleotide-binding</keyword>
<dbReference type="PROSITE" id="PS00211">
    <property type="entry name" value="ABC_TRANSPORTER_1"/>
    <property type="match status" value="1"/>
</dbReference>
<keyword evidence="4 6" id="KW-0067">ATP-binding</keyword>
<evidence type="ECO:0000256" key="4">
    <source>
        <dbReference type="ARBA" id="ARBA00022840"/>
    </source>
</evidence>
<organism evidence="6">
    <name type="scientific">hydrothermal vent metagenome</name>
    <dbReference type="NCBI Taxonomy" id="652676"/>
    <lineage>
        <taxon>unclassified sequences</taxon>
        <taxon>metagenomes</taxon>
        <taxon>ecological metagenomes</taxon>
    </lineage>
</organism>
<sequence>MNDKEIILAARGLTKSYGTRQAVKGLDLTIIRGECFGFLGPNGAGKTTTIQMILGLVIKDSGELRVFGLTIPHDLRAIKSRLGVVPQNDNLDPDLTVLENLLTYAGYYNLDAARARSRSLELLKFFALDNRRDEVIQHLSGGQRRRLLLARALVHEPELLILDEPTVGLDPQARYLIWQRLKALRDNGLTMLLTSHYMDEVARLADRVLIMDQGRIVAQGEPGRMVTELVGTDVFEIICDEREAASLSALAASCSARAERVTDGLFIYAGHDCPLLEARVRETARWLRRPANLEDLFIQLTGRLLRDS</sequence>
<dbReference type="SUPFAM" id="SSF52540">
    <property type="entry name" value="P-loop containing nucleoside triphosphate hydrolases"/>
    <property type="match status" value="1"/>
</dbReference>
<name>A0A3B0V4B0_9ZZZZ</name>
<dbReference type="PROSITE" id="PS50893">
    <property type="entry name" value="ABC_TRANSPORTER_2"/>
    <property type="match status" value="1"/>
</dbReference>
<dbReference type="Pfam" id="PF00005">
    <property type="entry name" value="ABC_tran"/>
    <property type="match status" value="1"/>
</dbReference>
<dbReference type="PANTHER" id="PTHR42711">
    <property type="entry name" value="ABC TRANSPORTER ATP-BINDING PROTEIN"/>
    <property type="match status" value="1"/>
</dbReference>
<gene>
    <name evidence="6" type="ORF">MNBD_DELTA03-702</name>
</gene>
<dbReference type="Gene3D" id="3.40.50.300">
    <property type="entry name" value="P-loop containing nucleotide triphosphate hydrolases"/>
    <property type="match status" value="1"/>
</dbReference>
<keyword evidence="2" id="KW-0813">Transport</keyword>
<evidence type="ECO:0000256" key="2">
    <source>
        <dbReference type="ARBA" id="ARBA00022448"/>
    </source>
</evidence>
<evidence type="ECO:0000256" key="3">
    <source>
        <dbReference type="ARBA" id="ARBA00022741"/>
    </source>
</evidence>
<reference evidence="6" key="1">
    <citation type="submission" date="2018-06" db="EMBL/GenBank/DDBJ databases">
        <authorList>
            <person name="Zhirakovskaya E."/>
        </authorList>
    </citation>
    <scope>NUCLEOTIDE SEQUENCE</scope>
</reference>
<proteinExistence type="inferred from homology"/>
<dbReference type="PANTHER" id="PTHR42711:SF5">
    <property type="entry name" value="ABC TRANSPORTER ATP-BINDING PROTEIN NATA"/>
    <property type="match status" value="1"/>
</dbReference>